<reference evidence="10" key="1">
    <citation type="journal article" date="2013" name="Nature">
        <title>Pan genome of the phytoplankton Emiliania underpins its global distribution.</title>
        <authorList>
            <person name="Read B.A."/>
            <person name="Kegel J."/>
            <person name="Klute M.J."/>
            <person name="Kuo A."/>
            <person name="Lefebvre S.C."/>
            <person name="Maumus F."/>
            <person name="Mayer C."/>
            <person name="Miller J."/>
            <person name="Monier A."/>
            <person name="Salamov A."/>
            <person name="Young J."/>
            <person name="Aguilar M."/>
            <person name="Claverie J.M."/>
            <person name="Frickenhaus S."/>
            <person name="Gonzalez K."/>
            <person name="Herman E.K."/>
            <person name="Lin Y.C."/>
            <person name="Napier J."/>
            <person name="Ogata H."/>
            <person name="Sarno A.F."/>
            <person name="Shmutz J."/>
            <person name="Schroeder D."/>
            <person name="de Vargas C."/>
            <person name="Verret F."/>
            <person name="von Dassow P."/>
            <person name="Valentin K."/>
            <person name="Van de Peer Y."/>
            <person name="Wheeler G."/>
            <person name="Dacks J.B."/>
            <person name="Delwiche C.F."/>
            <person name="Dyhrman S.T."/>
            <person name="Glockner G."/>
            <person name="John U."/>
            <person name="Richards T."/>
            <person name="Worden A.Z."/>
            <person name="Zhang X."/>
            <person name="Grigoriev I.V."/>
            <person name="Allen A.E."/>
            <person name="Bidle K."/>
            <person name="Borodovsky M."/>
            <person name="Bowler C."/>
            <person name="Brownlee C."/>
            <person name="Cock J.M."/>
            <person name="Elias M."/>
            <person name="Gladyshev V.N."/>
            <person name="Groth M."/>
            <person name="Guda C."/>
            <person name="Hadaegh A."/>
            <person name="Iglesias-Rodriguez M.D."/>
            <person name="Jenkins J."/>
            <person name="Jones B.M."/>
            <person name="Lawson T."/>
            <person name="Leese F."/>
            <person name="Lindquist E."/>
            <person name="Lobanov A."/>
            <person name="Lomsadze A."/>
            <person name="Malik S.B."/>
            <person name="Marsh M.E."/>
            <person name="Mackinder L."/>
            <person name="Mock T."/>
            <person name="Mueller-Roeber B."/>
            <person name="Pagarete A."/>
            <person name="Parker M."/>
            <person name="Probert I."/>
            <person name="Quesneville H."/>
            <person name="Raines C."/>
            <person name="Rensing S.A."/>
            <person name="Riano-Pachon D.M."/>
            <person name="Richier S."/>
            <person name="Rokitta S."/>
            <person name="Shiraiwa Y."/>
            <person name="Soanes D.M."/>
            <person name="van der Giezen M."/>
            <person name="Wahlund T.M."/>
            <person name="Williams B."/>
            <person name="Wilson W."/>
            <person name="Wolfe G."/>
            <person name="Wurch L.L."/>
        </authorList>
    </citation>
    <scope>NUCLEOTIDE SEQUENCE</scope>
</reference>
<protein>
    <recommendedName>
        <fullName evidence="8">Homeobox domain-containing protein</fullName>
    </recommendedName>
</protein>
<keyword evidence="3 5" id="KW-0371">Homeobox</keyword>
<dbReference type="STRING" id="2903.R1EX49"/>
<evidence type="ECO:0000256" key="6">
    <source>
        <dbReference type="RuleBase" id="RU000682"/>
    </source>
</evidence>
<evidence type="ECO:0000256" key="7">
    <source>
        <dbReference type="SAM" id="MobiDB-lite"/>
    </source>
</evidence>
<proteinExistence type="predicted"/>
<evidence type="ECO:0000256" key="1">
    <source>
        <dbReference type="ARBA" id="ARBA00004123"/>
    </source>
</evidence>
<dbReference type="GO" id="GO:0000977">
    <property type="term" value="F:RNA polymerase II transcription regulatory region sequence-specific DNA binding"/>
    <property type="evidence" value="ECO:0007669"/>
    <property type="project" value="TreeGrafter"/>
</dbReference>
<feature type="compositionally biased region" description="Low complexity" evidence="7">
    <location>
        <begin position="100"/>
        <end position="116"/>
    </location>
</feature>
<feature type="DNA-binding region" description="Homeobox" evidence="5">
    <location>
        <begin position="42"/>
        <end position="101"/>
    </location>
</feature>
<dbReference type="GeneID" id="17270969"/>
<feature type="compositionally biased region" description="Gly residues" evidence="7">
    <location>
        <begin position="134"/>
        <end position="148"/>
    </location>
</feature>
<dbReference type="RefSeq" id="XP_005777853.1">
    <property type="nucleotide sequence ID" value="XM_005777796.1"/>
</dbReference>
<dbReference type="SUPFAM" id="SSF46689">
    <property type="entry name" value="Homeodomain-like"/>
    <property type="match status" value="1"/>
</dbReference>
<dbReference type="InterPro" id="IPR009057">
    <property type="entry name" value="Homeodomain-like_sf"/>
</dbReference>
<keyword evidence="4 5" id="KW-0539">Nucleus</keyword>
<dbReference type="HOGENOM" id="CLU_558290_0_0_1"/>
<dbReference type="Gene3D" id="1.10.10.60">
    <property type="entry name" value="Homeodomain-like"/>
    <property type="match status" value="1"/>
</dbReference>
<feature type="compositionally biased region" description="Pro residues" evidence="7">
    <location>
        <begin position="480"/>
        <end position="489"/>
    </location>
</feature>
<keyword evidence="10" id="KW-1185">Reference proteome</keyword>
<sequence length="489" mass="48225">MSAFLVAEPAIVCVGEIAAAAAPALARAAGDEAAAGSAARDASNSRWRIGDRAREVLEAEFKRERFPSASHRLKLAQALDVEPRRIQVWFQNRRQRNKGPEPSRSASAGPARSQQRGSHVELARPSWCPPPEGVSGGSGSSSSIRGGGLEALHCSEHGADLQLTMKLGQQAAAAAAAAAAATAAAAAAVRGKRAREAYPVCAERQITAASSTGAERDGRPASILSSSDDIVNALMMGFDAAAEPTQARPASGRHAKLETSDELILLAGPGSVADTSTAAGQPSLASSSLASSSLASSSLAASSAPLVAASIGLADRRADPGLAATAASIGVAFAAAAAGGGEASAGGGADGAAASASAVCGGGGGGPGCGAVVARAVVSGAVAGREGGGVGAEASEAAAEGMSAECASQSARSAALALLTDSMVTPEQRAHFAAMRAGAARPTEQGAELLQPGLPQPGFSQQEDIQSWKNAAHAVNSAQPPRPPLPPPT</sequence>
<dbReference type="PROSITE" id="PS50071">
    <property type="entry name" value="HOMEOBOX_2"/>
    <property type="match status" value="1"/>
</dbReference>
<dbReference type="SMART" id="SM00389">
    <property type="entry name" value="HOX"/>
    <property type="match status" value="1"/>
</dbReference>
<dbReference type="InterPro" id="IPR017970">
    <property type="entry name" value="Homeobox_CS"/>
</dbReference>
<comment type="subcellular location">
    <subcellularLocation>
        <location evidence="1 5 6">Nucleus</location>
    </subcellularLocation>
</comment>
<dbReference type="CDD" id="cd00086">
    <property type="entry name" value="homeodomain"/>
    <property type="match status" value="1"/>
</dbReference>
<evidence type="ECO:0000256" key="3">
    <source>
        <dbReference type="ARBA" id="ARBA00023155"/>
    </source>
</evidence>
<feature type="region of interest" description="Disordered" evidence="7">
    <location>
        <begin position="90"/>
        <end position="148"/>
    </location>
</feature>
<dbReference type="Pfam" id="PF00046">
    <property type="entry name" value="Homeodomain"/>
    <property type="match status" value="1"/>
</dbReference>
<accession>A0A0D3JPI9</accession>
<dbReference type="InterPro" id="IPR051306">
    <property type="entry name" value="Homeobox_regulator"/>
</dbReference>
<evidence type="ECO:0000313" key="9">
    <source>
        <dbReference type="EnsemblProtists" id="EOD25424"/>
    </source>
</evidence>
<evidence type="ECO:0000256" key="2">
    <source>
        <dbReference type="ARBA" id="ARBA00023125"/>
    </source>
</evidence>
<dbReference type="GO" id="GO:0000981">
    <property type="term" value="F:DNA-binding transcription factor activity, RNA polymerase II-specific"/>
    <property type="evidence" value="ECO:0007669"/>
    <property type="project" value="InterPro"/>
</dbReference>
<evidence type="ECO:0000256" key="5">
    <source>
        <dbReference type="PROSITE-ProRule" id="PRU00108"/>
    </source>
</evidence>
<name>A0A0D3JPI9_EMIH1</name>
<feature type="compositionally biased region" description="Polar residues" evidence="7">
    <location>
        <begin position="458"/>
        <end position="469"/>
    </location>
</feature>
<dbReference type="EnsemblProtists" id="EOD25424">
    <property type="protein sequence ID" value="EOD25424"/>
    <property type="gene ID" value="EMIHUDRAFT_469178"/>
</dbReference>
<feature type="domain" description="Homeobox" evidence="8">
    <location>
        <begin position="40"/>
        <end position="100"/>
    </location>
</feature>
<dbReference type="PANTHER" id="PTHR46123:SF3">
    <property type="entry name" value="DOUBLE HOMEOBOX PROTEIN 1-RELATED"/>
    <property type="match status" value="1"/>
</dbReference>
<feature type="region of interest" description="Disordered" evidence="7">
    <location>
        <begin position="437"/>
        <end position="489"/>
    </location>
</feature>
<dbReference type="InterPro" id="IPR001356">
    <property type="entry name" value="HD"/>
</dbReference>
<dbReference type="PROSITE" id="PS00027">
    <property type="entry name" value="HOMEOBOX_1"/>
    <property type="match status" value="1"/>
</dbReference>
<dbReference type="AlphaFoldDB" id="A0A0D3JPI9"/>
<dbReference type="PaxDb" id="2903-EOD25424"/>
<dbReference type="KEGG" id="ehx:EMIHUDRAFT_469178"/>
<organism evidence="9 10">
    <name type="scientific">Emiliania huxleyi (strain CCMP1516)</name>
    <dbReference type="NCBI Taxonomy" id="280463"/>
    <lineage>
        <taxon>Eukaryota</taxon>
        <taxon>Haptista</taxon>
        <taxon>Haptophyta</taxon>
        <taxon>Prymnesiophyceae</taxon>
        <taxon>Isochrysidales</taxon>
        <taxon>Noelaerhabdaceae</taxon>
        <taxon>Emiliania</taxon>
    </lineage>
</organism>
<dbReference type="Proteomes" id="UP000013827">
    <property type="component" value="Unassembled WGS sequence"/>
</dbReference>
<evidence type="ECO:0000313" key="10">
    <source>
        <dbReference type="Proteomes" id="UP000013827"/>
    </source>
</evidence>
<evidence type="ECO:0000259" key="8">
    <source>
        <dbReference type="PROSITE" id="PS50071"/>
    </source>
</evidence>
<keyword evidence="2 5" id="KW-0238">DNA-binding</keyword>
<dbReference type="GO" id="GO:0005634">
    <property type="term" value="C:nucleus"/>
    <property type="evidence" value="ECO:0007669"/>
    <property type="project" value="UniProtKB-SubCell"/>
</dbReference>
<dbReference type="PANTHER" id="PTHR46123">
    <property type="entry name" value="MIX-TYPE HOMEOBOX GENE 1-RELATED"/>
    <property type="match status" value="1"/>
</dbReference>
<evidence type="ECO:0000256" key="4">
    <source>
        <dbReference type="ARBA" id="ARBA00023242"/>
    </source>
</evidence>
<reference evidence="9" key="2">
    <citation type="submission" date="2024-10" db="UniProtKB">
        <authorList>
            <consortium name="EnsemblProtists"/>
        </authorList>
    </citation>
    <scope>IDENTIFICATION</scope>
</reference>